<dbReference type="Proteomes" id="UP001313282">
    <property type="component" value="Unassembled WGS sequence"/>
</dbReference>
<reference evidence="2 3" key="1">
    <citation type="submission" date="2019-10" db="EMBL/GenBank/DDBJ databases">
        <authorList>
            <person name="Palmer J.M."/>
        </authorList>
    </citation>
    <scope>NUCLEOTIDE SEQUENCE [LARGE SCALE GENOMIC DNA]</scope>
    <source>
        <strain evidence="2 3">TWF718</strain>
    </source>
</reference>
<keyword evidence="3" id="KW-1185">Reference proteome</keyword>
<evidence type="ECO:0000313" key="3">
    <source>
        <dbReference type="Proteomes" id="UP001313282"/>
    </source>
</evidence>
<feature type="region of interest" description="Disordered" evidence="1">
    <location>
        <begin position="23"/>
        <end position="44"/>
    </location>
</feature>
<evidence type="ECO:0000256" key="1">
    <source>
        <dbReference type="SAM" id="MobiDB-lite"/>
    </source>
</evidence>
<proteinExistence type="predicted"/>
<dbReference type="AlphaFoldDB" id="A0AAN8N0S3"/>
<accession>A0AAN8N0S3</accession>
<comment type="caution">
    <text evidence="2">The sequence shown here is derived from an EMBL/GenBank/DDBJ whole genome shotgun (WGS) entry which is preliminary data.</text>
</comment>
<evidence type="ECO:0000313" key="2">
    <source>
        <dbReference type="EMBL" id="KAK6339206.1"/>
    </source>
</evidence>
<gene>
    <name evidence="2" type="ORF">TWF718_008628</name>
</gene>
<protein>
    <submittedName>
        <fullName evidence="2">Uncharacterized protein</fullName>
    </submittedName>
</protein>
<sequence>MSFHWNINFNVVNNSDSDLQYESSSASVFQRDDPPTIPSGTSETFKVSISGSDVGEHYIQYSHSGESVRLYFRLARGSVSTITAENDQRITSSSSSGPGLYDRSLEYCIGN</sequence>
<dbReference type="EMBL" id="JAVHNR010000006">
    <property type="protein sequence ID" value="KAK6339206.1"/>
    <property type="molecule type" value="Genomic_DNA"/>
</dbReference>
<organism evidence="2 3">
    <name type="scientific">Orbilia javanica</name>
    <dbReference type="NCBI Taxonomy" id="47235"/>
    <lineage>
        <taxon>Eukaryota</taxon>
        <taxon>Fungi</taxon>
        <taxon>Dikarya</taxon>
        <taxon>Ascomycota</taxon>
        <taxon>Pezizomycotina</taxon>
        <taxon>Orbiliomycetes</taxon>
        <taxon>Orbiliales</taxon>
        <taxon>Orbiliaceae</taxon>
        <taxon>Orbilia</taxon>
    </lineage>
</organism>
<name>A0AAN8N0S3_9PEZI</name>